<evidence type="ECO:0000256" key="14">
    <source>
        <dbReference type="SAM" id="MobiDB-lite"/>
    </source>
</evidence>
<evidence type="ECO:0000256" key="1">
    <source>
        <dbReference type="ARBA" id="ARBA00004496"/>
    </source>
</evidence>
<feature type="coiled-coil region" evidence="13">
    <location>
        <begin position="34"/>
        <end position="108"/>
    </location>
</feature>
<dbReference type="Pfam" id="PF01025">
    <property type="entry name" value="GrpE"/>
    <property type="match status" value="1"/>
</dbReference>
<keyword evidence="5 10" id="KW-0346">Stress response</keyword>
<comment type="function">
    <text evidence="7 10 11">Participates actively in the response to hyperosmotic and heat shock by preventing the aggregation of stress-denatured proteins, in association with DnaK and GrpE. It is the nucleotide exchange factor for DnaK and may function as a thermosensor. Unfolded proteins bind initially to DnaJ; upon interaction with the DnaJ-bound protein, DnaK hydrolyzes its bound ATP, resulting in the formation of a stable complex. GrpE releases ADP from DnaK; ATP binding to DnaK triggers the release of the substrate protein, thus completing the reaction cycle. Several rounds of ATP-dependent interactions between DnaJ, DnaK and GrpE are required for fully efficient folding.</text>
</comment>
<evidence type="ECO:0000256" key="7">
    <source>
        <dbReference type="ARBA" id="ARBA00053401"/>
    </source>
</evidence>
<protein>
    <recommendedName>
        <fullName evidence="8 10">Protein GrpE</fullName>
    </recommendedName>
    <alternativeName>
        <fullName evidence="9 10">HSP-70 cofactor</fullName>
    </alternativeName>
</protein>
<evidence type="ECO:0000256" key="3">
    <source>
        <dbReference type="ARBA" id="ARBA00011738"/>
    </source>
</evidence>
<reference evidence="15 16" key="1">
    <citation type="submission" date="2020-07" db="EMBL/GenBank/DDBJ databases">
        <title>Thermogemmata thermophila gen. nov., sp. nov., a novel moderate thermophilic planctomycete from a Kamchatka hot spring.</title>
        <authorList>
            <person name="Elcheninov A.G."/>
            <person name="Podosokorskaya O.A."/>
            <person name="Kovaleva O.L."/>
            <person name="Novikov A."/>
            <person name="Bonch-Osmolovskaya E.A."/>
            <person name="Toshchakov S.V."/>
            <person name="Kublanov I.V."/>
        </authorList>
    </citation>
    <scope>NUCLEOTIDE SEQUENCE [LARGE SCALE GENOMIC DNA]</scope>
    <source>
        <strain evidence="15 16">2918</strain>
    </source>
</reference>
<evidence type="ECO:0000256" key="11">
    <source>
        <dbReference type="RuleBase" id="RU000639"/>
    </source>
</evidence>
<evidence type="ECO:0000256" key="13">
    <source>
        <dbReference type="SAM" id="Coils"/>
    </source>
</evidence>
<dbReference type="Gene3D" id="2.30.22.10">
    <property type="entry name" value="Head domain of nucleotide exchange factor GrpE"/>
    <property type="match status" value="1"/>
</dbReference>
<evidence type="ECO:0000256" key="2">
    <source>
        <dbReference type="ARBA" id="ARBA00009054"/>
    </source>
</evidence>
<dbReference type="SUPFAM" id="SSF51064">
    <property type="entry name" value="Head domain of nucleotide exchange factor GrpE"/>
    <property type="match status" value="1"/>
</dbReference>
<organism evidence="15 16">
    <name type="scientific">Thermogemmata fonticola</name>
    <dbReference type="NCBI Taxonomy" id="2755323"/>
    <lineage>
        <taxon>Bacteria</taxon>
        <taxon>Pseudomonadati</taxon>
        <taxon>Planctomycetota</taxon>
        <taxon>Planctomycetia</taxon>
        <taxon>Gemmatales</taxon>
        <taxon>Gemmataceae</taxon>
        <taxon>Thermogemmata</taxon>
    </lineage>
</organism>
<gene>
    <name evidence="10" type="primary">grpE</name>
    <name evidence="15" type="ORF">H0921_13875</name>
</gene>
<keyword evidence="6 10" id="KW-0143">Chaperone</keyword>
<dbReference type="GO" id="GO:0051082">
    <property type="term" value="F:unfolded protein binding"/>
    <property type="evidence" value="ECO:0007669"/>
    <property type="project" value="TreeGrafter"/>
</dbReference>
<evidence type="ECO:0000256" key="6">
    <source>
        <dbReference type="ARBA" id="ARBA00023186"/>
    </source>
</evidence>
<feature type="region of interest" description="Disordered" evidence="14">
    <location>
        <begin position="1"/>
        <end position="32"/>
    </location>
</feature>
<dbReference type="InterPro" id="IPR013805">
    <property type="entry name" value="GrpE_CC"/>
</dbReference>
<dbReference type="GO" id="GO:0006457">
    <property type="term" value="P:protein folding"/>
    <property type="evidence" value="ECO:0007669"/>
    <property type="project" value="InterPro"/>
</dbReference>
<evidence type="ECO:0000256" key="4">
    <source>
        <dbReference type="ARBA" id="ARBA00022490"/>
    </source>
</evidence>
<dbReference type="GO" id="GO:0051087">
    <property type="term" value="F:protein-folding chaperone binding"/>
    <property type="evidence" value="ECO:0007669"/>
    <property type="project" value="InterPro"/>
</dbReference>
<evidence type="ECO:0000313" key="15">
    <source>
        <dbReference type="EMBL" id="MBA2227246.1"/>
    </source>
</evidence>
<dbReference type="CDD" id="cd00446">
    <property type="entry name" value="GrpE"/>
    <property type="match status" value="1"/>
</dbReference>
<comment type="subunit">
    <text evidence="3 10">Homodimer.</text>
</comment>
<keyword evidence="16" id="KW-1185">Reference proteome</keyword>
<evidence type="ECO:0000256" key="12">
    <source>
        <dbReference type="RuleBase" id="RU004478"/>
    </source>
</evidence>
<dbReference type="GO" id="GO:0005737">
    <property type="term" value="C:cytoplasm"/>
    <property type="evidence" value="ECO:0007669"/>
    <property type="project" value="UniProtKB-SubCell"/>
</dbReference>
<dbReference type="Proteomes" id="UP000542342">
    <property type="component" value="Unassembled WGS sequence"/>
</dbReference>
<sequence>MAEDRMTPTPESAVTDRSDSTPAANDTPTDTGEVERLRQLLAETEQKLASVEAELHNFKLRLADVENYRKRLLRNVEEEKKYAIEPLVRDLLGAFDNLERAIEAAKTAGDNGPLAVGVGATAAQILDILRRHGVTRIDCAPGTPFDPNIHQAVAQQPSQTVAPGHVLQILHHGFRLHDRVLRPTAVVVATAPEAPPAEPASHQGNPSAS</sequence>
<dbReference type="GO" id="GO:0000774">
    <property type="term" value="F:adenyl-nucleotide exchange factor activity"/>
    <property type="evidence" value="ECO:0007669"/>
    <property type="project" value="InterPro"/>
</dbReference>
<comment type="similarity">
    <text evidence="2 10 12">Belongs to the GrpE family.</text>
</comment>
<dbReference type="GO" id="GO:0042803">
    <property type="term" value="F:protein homodimerization activity"/>
    <property type="evidence" value="ECO:0007669"/>
    <property type="project" value="InterPro"/>
</dbReference>
<dbReference type="PRINTS" id="PR00773">
    <property type="entry name" value="GRPEPROTEIN"/>
</dbReference>
<proteinExistence type="inferred from homology"/>
<dbReference type="PROSITE" id="PS01071">
    <property type="entry name" value="GRPE"/>
    <property type="match status" value="1"/>
</dbReference>
<dbReference type="EMBL" id="JACEFB010000012">
    <property type="protein sequence ID" value="MBA2227246.1"/>
    <property type="molecule type" value="Genomic_DNA"/>
</dbReference>
<dbReference type="RefSeq" id="WP_194539113.1">
    <property type="nucleotide sequence ID" value="NZ_JACEFB010000012.1"/>
</dbReference>
<dbReference type="SUPFAM" id="SSF58014">
    <property type="entry name" value="Coiled-coil domain of nucleotide exchange factor GrpE"/>
    <property type="match status" value="1"/>
</dbReference>
<dbReference type="Gene3D" id="3.90.20.20">
    <property type="match status" value="1"/>
</dbReference>
<dbReference type="InterPro" id="IPR000740">
    <property type="entry name" value="GrpE"/>
</dbReference>
<comment type="subcellular location">
    <subcellularLocation>
        <location evidence="1 10">Cytoplasm</location>
    </subcellularLocation>
</comment>
<dbReference type="HAMAP" id="MF_01151">
    <property type="entry name" value="GrpE"/>
    <property type="match status" value="1"/>
</dbReference>
<keyword evidence="13" id="KW-0175">Coiled coil</keyword>
<evidence type="ECO:0000256" key="8">
    <source>
        <dbReference type="ARBA" id="ARBA00072274"/>
    </source>
</evidence>
<keyword evidence="4 10" id="KW-0963">Cytoplasm</keyword>
<dbReference type="FunFam" id="2.30.22.10:FF:000001">
    <property type="entry name" value="Protein GrpE"/>
    <property type="match status" value="1"/>
</dbReference>
<dbReference type="AlphaFoldDB" id="A0A7V8VFZ2"/>
<dbReference type="PANTHER" id="PTHR21237">
    <property type="entry name" value="GRPE PROTEIN"/>
    <property type="match status" value="1"/>
</dbReference>
<evidence type="ECO:0000313" key="16">
    <source>
        <dbReference type="Proteomes" id="UP000542342"/>
    </source>
</evidence>
<dbReference type="InterPro" id="IPR009012">
    <property type="entry name" value="GrpE_head"/>
</dbReference>
<name>A0A7V8VFZ2_9BACT</name>
<dbReference type="PANTHER" id="PTHR21237:SF23">
    <property type="entry name" value="GRPE PROTEIN HOMOLOG, MITOCHONDRIAL"/>
    <property type="match status" value="1"/>
</dbReference>
<comment type="caution">
    <text evidence="15">The sequence shown here is derived from an EMBL/GenBank/DDBJ whole genome shotgun (WGS) entry which is preliminary data.</text>
</comment>
<evidence type="ECO:0000256" key="5">
    <source>
        <dbReference type="ARBA" id="ARBA00023016"/>
    </source>
</evidence>
<evidence type="ECO:0000256" key="10">
    <source>
        <dbReference type="HAMAP-Rule" id="MF_01151"/>
    </source>
</evidence>
<feature type="compositionally biased region" description="Polar residues" evidence="14">
    <location>
        <begin position="20"/>
        <end position="30"/>
    </location>
</feature>
<accession>A0A7V8VFZ2</accession>
<evidence type="ECO:0000256" key="9">
    <source>
        <dbReference type="ARBA" id="ARBA00076414"/>
    </source>
</evidence>